<dbReference type="NCBIfam" id="NF000586">
    <property type="entry name" value="PRK00011.1"/>
    <property type="match status" value="1"/>
</dbReference>
<name>S9P3W0_CYSF2</name>
<feature type="binding site" evidence="11">
    <location>
        <position position="120"/>
    </location>
    <ligand>
        <name>(6S)-5,6,7,8-tetrahydrofolate</name>
        <dbReference type="ChEBI" id="CHEBI:57453"/>
    </ligand>
</feature>
<evidence type="ECO:0000256" key="11">
    <source>
        <dbReference type="HAMAP-Rule" id="MF_00051"/>
    </source>
</evidence>
<keyword evidence="8 11" id="KW-0028">Amino-acid biosynthesis</keyword>
<dbReference type="FunFam" id="3.90.1150.10:FF:000003">
    <property type="entry name" value="Serine hydroxymethyltransferase"/>
    <property type="match status" value="1"/>
</dbReference>
<dbReference type="eggNOG" id="COG0112">
    <property type="taxonomic scope" value="Bacteria"/>
</dbReference>
<evidence type="ECO:0000256" key="8">
    <source>
        <dbReference type="ARBA" id="ARBA00022605"/>
    </source>
</evidence>
<dbReference type="InterPro" id="IPR049943">
    <property type="entry name" value="Ser_HO-MeTrfase-like"/>
</dbReference>
<evidence type="ECO:0000259" key="13">
    <source>
        <dbReference type="Pfam" id="PF00464"/>
    </source>
</evidence>
<dbReference type="AlphaFoldDB" id="S9P3W0"/>
<dbReference type="InterPro" id="IPR039429">
    <property type="entry name" value="SHMT-like_dom"/>
</dbReference>
<comment type="similarity">
    <text evidence="4 11">Belongs to the SHMT family.</text>
</comment>
<dbReference type="Gene3D" id="3.90.1150.10">
    <property type="entry name" value="Aspartate Aminotransferase, domain 1"/>
    <property type="match status" value="1"/>
</dbReference>
<keyword evidence="9 11" id="KW-0808">Transferase</keyword>
<comment type="cofactor">
    <cofactor evidence="2 11 12">
        <name>pyridoxal 5'-phosphate</name>
        <dbReference type="ChEBI" id="CHEBI:597326"/>
    </cofactor>
</comment>
<dbReference type="PIRSF" id="PIRSF000412">
    <property type="entry name" value="SHMT"/>
    <property type="match status" value="1"/>
</dbReference>
<dbReference type="InterPro" id="IPR015424">
    <property type="entry name" value="PyrdxlP-dep_Trfase"/>
</dbReference>
<dbReference type="InterPro" id="IPR001085">
    <property type="entry name" value="Ser_HO-MeTrfase"/>
</dbReference>
<dbReference type="CDD" id="cd00378">
    <property type="entry name" value="SHMT"/>
    <property type="match status" value="1"/>
</dbReference>
<keyword evidence="10 11" id="KW-0663">Pyridoxal phosphate</keyword>
<keyword evidence="7 11" id="KW-0554">One-carbon metabolism</keyword>
<dbReference type="GO" id="GO:0008168">
    <property type="term" value="F:methyltransferase activity"/>
    <property type="evidence" value="ECO:0007669"/>
    <property type="project" value="UniProtKB-KW"/>
</dbReference>
<dbReference type="GO" id="GO:0032259">
    <property type="term" value="P:methylation"/>
    <property type="evidence" value="ECO:0007669"/>
    <property type="project" value="UniProtKB-KW"/>
</dbReference>
<dbReference type="EC" id="2.1.2.1" evidence="11"/>
<sequence length="418" mass="44651">MENTRLLAEVDPEIARAIQDETRRQEEGLELIASENFVSPAVLEAAGSVLTNKYAEGYPGKRYYGGCEVVDVAESLAISRARELFGAEYANVQAHSGSQANMGAYMALMKPGDTLLALDLNSGGHLTHGSAFNFSGKLYKAVHYGLTQDTETIDYAQAAALAKEHKPRVVVVGASAYPRIIDFAKFREIADSVGAALMVDMAHIAGLVAAGLHPSPVPLADIVTSTTHKTLRGPRGGLVLSKEPYGKALNSQIFPGIQGGPLMHVIAAKAVAFREALSPEFKAYQKQIVANAQALAEALRKGGLRLCSGGTDNHLMLVDLRPKKLVGKVAEEVLGKAGITVNKNMIPFDPEKPTVTSGVRIGTPALTTRGMKEAEMATVGALVVEALDNASDEQRLASIRGRIQEFTRSYPLYASRLK</sequence>
<dbReference type="PROSITE" id="PS00096">
    <property type="entry name" value="SHMT"/>
    <property type="match status" value="1"/>
</dbReference>
<reference evidence="14" key="1">
    <citation type="submission" date="2013-05" db="EMBL/GenBank/DDBJ databases">
        <title>Genome assembly of Cystobacter fuscus DSM 2262.</title>
        <authorList>
            <person name="Sharma G."/>
            <person name="Khatri I."/>
            <person name="Kaur C."/>
            <person name="Mayilraj S."/>
            <person name="Subramanian S."/>
        </authorList>
    </citation>
    <scope>NUCLEOTIDE SEQUENCE [LARGE SCALE GENOMIC DNA]</scope>
    <source>
        <strain evidence="14">DSM 2262</strain>
    </source>
</reference>
<comment type="function">
    <text evidence="11">Catalyzes the reversible interconversion of serine and glycine with tetrahydrofolate (THF) serving as the one-carbon carrier. This reaction serves as the major source of one-carbon groups required for the biosynthesis of purines, thymidylate, methionine, and other important biomolecules. Also exhibits THF-independent aldolase activity toward beta-hydroxyamino acids, producing glycine and aldehydes, via a retro-aldol mechanism.</text>
</comment>
<dbReference type="GO" id="GO:0035999">
    <property type="term" value="P:tetrahydrofolate interconversion"/>
    <property type="evidence" value="ECO:0007669"/>
    <property type="project" value="UniProtKB-UniRule"/>
</dbReference>
<dbReference type="GO" id="GO:0005829">
    <property type="term" value="C:cytosol"/>
    <property type="evidence" value="ECO:0007669"/>
    <property type="project" value="TreeGrafter"/>
</dbReference>
<dbReference type="InterPro" id="IPR015421">
    <property type="entry name" value="PyrdxlP-dep_Trfase_major"/>
</dbReference>
<protein>
    <recommendedName>
        <fullName evidence="11">Serine hydroxymethyltransferase</fullName>
        <shortName evidence="11">SHMT</shortName>
        <shortName evidence="11">Serine methylase</shortName>
        <ecNumber evidence="11">2.1.2.1</ecNumber>
    </recommendedName>
</protein>
<dbReference type="EMBL" id="ANAH02000030">
    <property type="protein sequence ID" value="EPX57861.1"/>
    <property type="molecule type" value="Genomic_DNA"/>
</dbReference>
<keyword evidence="6 11" id="KW-0963">Cytoplasm</keyword>
<dbReference type="SUPFAM" id="SSF53383">
    <property type="entry name" value="PLP-dependent transferases"/>
    <property type="match status" value="1"/>
</dbReference>
<dbReference type="OrthoDB" id="9803846at2"/>
<evidence type="ECO:0000256" key="7">
    <source>
        <dbReference type="ARBA" id="ARBA00022563"/>
    </source>
</evidence>
<comment type="pathway">
    <text evidence="11">One-carbon metabolism; tetrahydrofolate interconversion.</text>
</comment>
<feature type="modified residue" description="N6-(pyridoxal phosphate)lysine" evidence="11 12">
    <location>
        <position position="229"/>
    </location>
</feature>
<comment type="catalytic activity">
    <reaction evidence="1 11">
        <text>(6R)-5,10-methylene-5,6,7,8-tetrahydrofolate + glycine + H2O = (6S)-5,6,7,8-tetrahydrofolate + L-serine</text>
        <dbReference type="Rhea" id="RHEA:15481"/>
        <dbReference type="ChEBI" id="CHEBI:15377"/>
        <dbReference type="ChEBI" id="CHEBI:15636"/>
        <dbReference type="ChEBI" id="CHEBI:33384"/>
        <dbReference type="ChEBI" id="CHEBI:57305"/>
        <dbReference type="ChEBI" id="CHEBI:57453"/>
        <dbReference type="EC" id="2.1.2.1"/>
    </reaction>
</comment>
<feature type="domain" description="Serine hydroxymethyltransferase-like" evidence="13">
    <location>
        <begin position="7"/>
        <end position="382"/>
    </location>
</feature>
<evidence type="ECO:0000256" key="3">
    <source>
        <dbReference type="ARBA" id="ARBA00004496"/>
    </source>
</evidence>
<dbReference type="PANTHER" id="PTHR11680:SF50">
    <property type="entry name" value="SERINE HYDROXYMETHYLTRANSFERASE"/>
    <property type="match status" value="1"/>
</dbReference>
<evidence type="ECO:0000256" key="6">
    <source>
        <dbReference type="ARBA" id="ARBA00022490"/>
    </source>
</evidence>
<evidence type="ECO:0000256" key="5">
    <source>
        <dbReference type="ARBA" id="ARBA00011738"/>
    </source>
</evidence>
<dbReference type="InterPro" id="IPR015422">
    <property type="entry name" value="PyrdxlP-dep_Trfase_small"/>
</dbReference>
<evidence type="ECO:0000313" key="15">
    <source>
        <dbReference type="Proteomes" id="UP000011682"/>
    </source>
</evidence>
<evidence type="ECO:0000256" key="9">
    <source>
        <dbReference type="ARBA" id="ARBA00022679"/>
    </source>
</evidence>
<comment type="pathway">
    <text evidence="11">Amino-acid biosynthesis; glycine biosynthesis; glycine from L-serine: step 1/1.</text>
</comment>
<comment type="subunit">
    <text evidence="5 11">Homodimer.</text>
</comment>
<dbReference type="GO" id="GO:0030170">
    <property type="term" value="F:pyridoxal phosphate binding"/>
    <property type="evidence" value="ECO:0007669"/>
    <property type="project" value="UniProtKB-UniRule"/>
</dbReference>
<comment type="subcellular location">
    <subcellularLocation>
        <location evidence="3 11">Cytoplasm</location>
    </subcellularLocation>
</comment>
<dbReference type="Proteomes" id="UP000011682">
    <property type="component" value="Unassembled WGS sequence"/>
</dbReference>
<comment type="caution">
    <text evidence="11">Lacks conserved residue(s) required for the propagation of feature annotation.</text>
</comment>
<feature type="binding site" evidence="11">
    <location>
        <begin position="124"/>
        <end position="126"/>
    </location>
    <ligand>
        <name>(6S)-5,6,7,8-tetrahydrofolate</name>
        <dbReference type="ChEBI" id="CHEBI:57453"/>
    </ligand>
</feature>
<evidence type="ECO:0000313" key="14">
    <source>
        <dbReference type="EMBL" id="EPX57861.1"/>
    </source>
</evidence>
<comment type="caution">
    <text evidence="14">The sequence shown here is derived from an EMBL/GenBank/DDBJ whole genome shotgun (WGS) entry which is preliminary data.</text>
</comment>
<dbReference type="UniPathway" id="UPA00193"/>
<evidence type="ECO:0000256" key="2">
    <source>
        <dbReference type="ARBA" id="ARBA00001933"/>
    </source>
</evidence>
<evidence type="ECO:0000256" key="10">
    <source>
        <dbReference type="ARBA" id="ARBA00022898"/>
    </source>
</evidence>
<dbReference type="InterPro" id="IPR019798">
    <property type="entry name" value="Ser_HO-MeTrfase_PLP_BS"/>
</dbReference>
<feature type="binding site" evidence="11">
    <location>
        <position position="243"/>
    </location>
    <ligand>
        <name>(6S)-5,6,7,8-tetrahydrofolate</name>
        <dbReference type="ChEBI" id="CHEBI:57453"/>
    </ligand>
</feature>
<organism evidence="14 15">
    <name type="scientific">Cystobacter fuscus (strain ATCC 25194 / DSM 2262 / NBRC 100088 / M29)</name>
    <dbReference type="NCBI Taxonomy" id="1242864"/>
    <lineage>
        <taxon>Bacteria</taxon>
        <taxon>Pseudomonadati</taxon>
        <taxon>Myxococcota</taxon>
        <taxon>Myxococcia</taxon>
        <taxon>Myxococcales</taxon>
        <taxon>Cystobacterineae</taxon>
        <taxon>Archangiaceae</taxon>
        <taxon>Cystobacter</taxon>
    </lineage>
</organism>
<dbReference type="UniPathway" id="UPA00288">
    <property type="reaction ID" value="UER01023"/>
</dbReference>
<accession>S9P3W0</accession>
<dbReference type="FunFam" id="3.40.640.10:FF:000001">
    <property type="entry name" value="Serine hydroxymethyltransferase"/>
    <property type="match status" value="1"/>
</dbReference>
<evidence type="ECO:0000256" key="12">
    <source>
        <dbReference type="PIRSR" id="PIRSR000412-50"/>
    </source>
</evidence>
<dbReference type="PANTHER" id="PTHR11680">
    <property type="entry name" value="SERINE HYDROXYMETHYLTRANSFERASE"/>
    <property type="match status" value="1"/>
</dbReference>
<keyword evidence="15" id="KW-1185">Reference proteome</keyword>
<evidence type="ECO:0000256" key="1">
    <source>
        <dbReference type="ARBA" id="ARBA00001528"/>
    </source>
</evidence>
<dbReference type="HAMAP" id="MF_00051">
    <property type="entry name" value="SHMT"/>
    <property type="match status" value="1"/>
</dbReference>
<proteinExistence type="inferred from homology"/>
<dbReference type="GO" id="GO:0004372">
    <property type="term" value="F:glycine hydroxymethyltransferase activity"/>
    <property type="evidence" value="ECO:0007669"/>
    <property type="project" value="UniProtKB-UniRule"/>
</dbReference>
<feature type="site" description="Plays an important role in substrate specificity" evidence="11">
    <location>
        <position position="228"/>
    </location>
</feature>
<gene>
    <name evidence="11" type="primary">glyA</name>
    <name evidence="14" type="ORF">D187_004614</name>
</gene>
<dbReference type="Gene3D" id="3.40.640.10">
    <property type="entry name" value="Type I PLP-dependent aspartate aminotransferase-like (Major domain)"/>
    <property type="match status" value="1"/>
</dbReference>
<evidence type="ECO:0000256" key="4">
    <source>
        <dbReference type="ARBA" id="ARBA00006376"/>
    </source>
</evidence>
<dbReference type="Pfam" id="PF00464">
    <property type="entry name" value="SHMT"/>
    <property type="match status" value="1"/>
</dbReference>
<dbReference type="GO" id="GO:0019264">
    <property type="term" value="P:glycine biosynthetic process from serine"/>
    <property type="evidence" value="ECO:0007669"/>
    <property type="project" value="UniProtKB-UniRule"/>
</dbReference>
<dbReference type="RefSeq" id="WP_002630220.1">
    <property type="nucleotide sequence ID" value="NZ_ANAH02000030.1"/>
</dbReference>